<keyword evidence="2" id="KW-0560">Oxidoreductase</keyword>
<protein>
    <submittedName>
        <fullName evidence="3">Uncharacterized protein</fullName>
    </submittedName>
</protein>
<evidence type="ECO:0000313" key="3">
    <source>
        <dbReference type="EMBL" id="MQM20910.1"/>
    </source>
</evidence>
<name>A0A843XP86_COLES</name>
<dbReference type="AlphaFoldDB" id="A0A843XP86"/>
<evidence type="ECO:0000256" key="2">
    <source>
        <dbReference type="ARBA" id="ARBA00023002"/>
    </source>
</evidence>
<comment type="caution">
    <text evidence="3">The sequence shown here is derived from an EMBL/GenBank/DDBJ whole genome shotgun (WGS) entry which is preliminary data.</text>
</comment>
<dbReference type="PRINTS" id="PR00081">
    <property type="entry name" value="GDHRDH"/>
</dbReference>
<evidence type="ECO:0000313" key="4">
    <source>
        <dbReference type="Proteomes" id="UP000652761"/>
    </source>
</evidence>
<dbReference type="Proteomes" id="UP000652761">
    <property type="component" value="Unassembled WGS sequence"/>
</dbReference>
<proteinExistence type="inferred from homology"/>
<dbReference type="PANTHER" id="PTHR43899">
    <property type="entry name" value="RH59310P"/>
    <property type="match status" value="1"/>
</dbReference>
<keyword evidence="4" id="KW-1185">Reference proteome</keyword>
<evidence type="ECO:0000256" key="1">
    <source>
        <dbReference type="ARBA" id="ARBA00006484"/>
    </source>
</evidence>
<accession>A0A843XP86</accession>
<dbReference type="Gene3D" id="3.40.50.720">
    <property type="entry name" value="NAD(P)-binding Rossmann-like Domain"/>
    <property type="match status" value="1"/>
</dbReference>
<gene>
    <name evidence="3" type="ORF">Taro_053940</name>
</gene>
<reference evidence="3" key="1">
    <citation type="submission" date="2017-07" db="EMBL/GenBank/DDBJ databases">
        <title>Taro Niue Genome Assembly and Annotation.</title>
        <authorList>
            <person name="Atibalentja N."/>
            <person name="Keating K."/>
            <person name="Fields C.J."/>
        </authorList>
    </citation>
    <scope>NUCLEOTIDE SEQUENCE</scope>
    <source>
        <strain evidence="3">Niue_2</strain>
        <tissue evidence="3">Leaf</tissue>
    </source>
</reference>
<dbReference type="OrthoDB" id="5545019at2759"/>
<sequence>MYFHEVEERTWMEVVKVNLEGPTAVIRAVLPAMRKRRRGVVVNVGSASAGVLPSFPFFSTYAATKAYLTVLSRSLDLEYKNSGISVQCQVPLTVATKIIDGLMPNLYYWILASTADTYARASVRWIGYDPWCIPCWQHFIQGYLVRLVPESLMDLWLATIICSKRV</sequence>
<dbReference type="PANTHER" id="PTHR43899:SF13">
    <property type="entry name" value="RH59310P"/>
    <property type="match status" value="1"/>
</dbReference>
<dbReference type="InterPro" id="IPR002347">
    <property type="entry name" value="SDR_fam"/>
</dbReference>
<organism evidence="3 4">
    <name type="scientific">Colocasia esculenta</name>
    <name type="common">Wild taro</name>
    <name type="synonym">Arum esculentum</name>
    <dbReference type="NCBI Taxonomy" id="4460"/>
    <lineage>
        <taxon>Eukaryota</taxon>
        <taxon>Viridiplantae</taxon>
        <taxon>Streptophyta</taxon>
        <taxon>Embryophyta</taxon>
        <taxon>Tracheophyta</taxon>
        <taxon>Spermatophyta</taxon>
        <taxon>Magnoliopsida</taxon>
        <taxon>Liliopsida</taxon>
        <taxon>Araceae</taxon>
        <taxon>Aroideae</taxon>
        <taxon>Colocasieae</taxon>
        <taxon>Colocasia</taxon>
    </lineage>
</organism>
<dbReference type="GO" id="GO:0005783">
    <property type="term" value="C:endoplasmic reticulum"/>
    <property type="evidence" value="ECO:0007669"/>
    <property type="project" value="TreeGrafter"/>
</dbReference>
<dbReference type="InterPro" id="IPR036291">
    <property type="entry name" value="NAD(P)-bd_dom_sf"/>
</dbReference>
<dbReference type="GO" id="GO:0045703">
    <property type="term" value="F:ketoreductase activity"/>
    <property type="evidence" value="ECO:0007669"/>
    <property type="project" value="TreeGrafter"/>
</dbReference>
<dbReference type="Pfam" id="PF00106">
    <property type="entry name" value="adh_short"/>
    <property type="match status" value="1"/>
</dbReference>
<dbReference type="EMBL" id="NMUH01010359">
    <property type="protein sequence ID" value="MQM20910.1"/>
    <property type="molecule type" value="Genomic_DNA"/>
</dbReference>
<comment type="similarity">
    <text evidence="1">Belongs to the short-chain dehydrogenases/reductases (SDR) family.</text>
</comment>
<dbReference type="InterPro" id="IPR051019">
    <property type="entry name" value="VLCFA-Steroid_DH"/>
</dbReference>
<dbReference type="SUPFAM" id="SSF51735">
    <property type="entry name" value="NAD(P)-binding Rossmann-fold domains"/>
    <property type="match status" value="1"/>
</dbReference>